<reference evidence="8 9" key="1">
    <citation type="journal article" date="2018" name="BMC Genomics">
        <title>Genomic evidence for intraspecific hybridization in a clonal and extremely halotolerant yeast.</title>
        <authorList>
            <person name="Gostincar C."/>
            <person name="Stajich J.E."/>
            <person name="Zupancic J."/>
            <person name="Zalar P."/>
            <person name="Gunde-Cimerman N."/>
        </authorList>
    </citation>
    <scope>NUCLEOTIDE SEQUENCE [LARGE SCALE GENOMIC DNA]</scope>
    <source>
        <strain evidence="8 9">EXF-2682</strain>
    </source>
</reference>
<evidence type="ECO:0000256" key="3">
    <source>
        <dbReference type="ARBA" id="ARBA00023002"/>
    </source>
</evidence>
<keyword evidence="4 5" id="KW-0408">Iron</keyword>
<dbReference type="PANTHER" id="PTHR10543">
    <property type="entry name" value="BETA-CAROTENE DIOXYGENASE"/>
    <property type="match status" value="1"/>
</dbReference>
<feature type="compositionally biased region" description="Gly residues" evidence="7">
    <location>
        <begin position="625"/>
        <end position="634"/>
    </location>
</feature>
<feature type="compositionally biased region" description="Low complexity" evidence="7">
    <location>
        <begin position="608"/>
        <end position="624"/>
    </location>
</feature>
<name>A0A3M7E3T8_HORWE</name>
<accession>A0A3M7E3T8</accession>
<evidence type="ECO:0000256" key="4">
    <source>
        <dbReference type="ARBA" id="ARBA00023004"/>
    </source>
</evidence>
<dbReference type="EMBL" id="QWIP01000147">
    <property type="protein sequence ID" value="RMY71359.1"/>
    <property type="molecule type" value="Genomic_DNA"/>
</dbReference>
<evidence type="ECO:0000256" key="6">
    <source>
        <dbReference type="SAM" id="Coils"/>
    </source>
</evidence>
<dbReference type="VEuPathDB" id="FungiDB:BTJ68_07225"/>
<keyword evidence="6" id="KW-0175">Coiled coil</keyword>
<comment type="caution">
    <text evidence="8">The sequence shown here is derived from an EMBL/GenBank/DDBJ whole genome shotgun (WGS) entry which is preliminary data.</text>
</comment>
<evidence type="ECO:0008006" key="10">
    <source>
        <dbReference type="Google" id="ProtNLM"/>
    </source>
</evidence>
<feature type="coiled-coil region" evidence="6">
    <location>
        <begin position="209"/>
        <end position="241"/>
    </location>
</feature>
<evidence type="ECO:0000256" key="7">
    <source>
        <dbReference type="SAM" id="MobiDB-lite"/>
    </source>
</evidence>
<evidence type="ECO:0000313" key="8">
    <source>
        <dbReference type="EMBL" id="RMY71359.1"/>
    </source>
</evidence>
<keyword evidence="2 5" id="KW-0479">Metal-binding</keyword>
<feature type="compositionally biased region" description="Low complexity" evidence="7">
    <location>
        <begin position="660"/>
        <end position="676"/>
    </location>
</feature>
<sequence>MFEPVAPSTGKRKRATSQTIGLTPQPRHPYLTGNFAPIHQTLPLTPCTYTGTIPKELANGEYVRNGSNPVSNEDLGRDAHWFDGDGMLSGVSFPENPETGEIVPEFVNQYVLTDLYLYAVSSPRLRVPILPSIATLVNPMASTIYVMLRILRTVILVILSFLPGSKQPIKKISVANTHIVYHDGRALATCESGPPMRIQLPGLETVGWYNGAYAENERSEKELEEEKARAVEKQVEKEKVLGQDGGVIAFMREWTTAHPKVDPVTGEMMMFHASFAPPYVQYSILPQQGSPTKISEDSEKAALQERTRMTQKKMLNRAVSGVSGAKMMHDFGVSRSHTIIMDLPLSLDPMNQLKGLPPVAYDSSKPSRFGVFPRWNPENVTWFETDACCIFHTANTWDSHSPTGTVSGVNMLACRLTSATLVFAAGNIAPPTERKAQTTTTVETKRSKRMPFFSKYDPDSEASLYDRASLLENPKTAADETEAFLHLGRRQDPLDGDELDDYIWDEEQCRLYYYHFNRQTSQIDHQWALATIPFEFPSVRPDREMHAARYVYGCSTSTTNFGSALGKATKIDVLVKMDARSLIERGIRNPPRSVTGAVDTRTMAQVLASSSASSSSSSPASESASGGGGGGGGEQQQEDKTIQAFRLPDGWFAQEPRFVPASSSPISPSSPSSSSEDSSEDAGYLLFYAFHESPSQLDPVTGSCPPDSDPLRRAKSELWILNARDMSTVVARVLLPQRVPYGLHGSWFGAEMVRGQRGLEGLRREVRDGEGEGEGETGWGMRVRRVVEGLLG</sequence>
<feature type="binding site" evidence="5">
    <location>
        <position position="258"/>
    </location>
    <ligand>
        <name>Fe cation</name>
        <dbReference type="ChEBI" id="CHEBI:24875"/>
        <note>catalytic</note>
    </ligand>
</feature>
<dbReference type="PANTHER" id="PTHR10543:SF89">
    <property type="entry name" value="CAROTENOID 9,10(9',10')-CLEAVAGE DIOXYGENASE 1"/>
    <property type="match status" value="1"/>
</dbReference>
<dbReference type="Proteomes" id="UP000269276">
    <property type="component" value="Unassembled WGS sequence"/>
</dbReference>
<evidence type="ECO:0000313" key="9">
    <source>
        <dbReference type="Proteomes" id="UP000269276"/>
    </source>
</evidence>
<evidence type="ECO:0000256" key="5">
    <source>
        <dbReference type="PIRSR" id="PIRSR604294-1"/>
    </source>
</evidence>
<dbReference type="InterPro" id="IPR004294">
    <property type="entry name" value="Carotenoid_Oase"/>
</dbReference>
<feature type="binding site" evidence="5">
    <location>
        <position position="392"/>
    </location>
    <ligand>
        <name>Fe cation</name>
        <dbReference type="ChEBI" id="CHEBI:24875"/>
        <note>catalytic</note>
    </ligand>
</feature>
<proteinExistence type="inferred from homology"/>
<dbReference type="Pfam" id="PF03055">
    <property type="entry name" value="RPE65"/>
    <property type="match status" value="2"/>
</dbReference>
<evidence type="ECO:0000256" key="2">
    <source>
        <dbReference type="ARBA" id="ARBA00022723"/>
    </source>
</evidence>
<protein>
    <recommendedName>
        <fullName evidence="10">Carotenoid oxygenase</fullName>
    </recommendedName>
</protein>
<dbReference type="GO" id="GO:0016121">
    <property type="term" value="P:carotene catabolic process"/>
    <property type="evidence" value="ECO:0007669"/>
    <property type="project" value="TreeGrafter"/>
</dbReference>
<feature type="region of interest" description="Disordered" evidence="7">
    <location>
        <begin position="657"/>
        <end position="679"/>
    </location>
</feature>
<organism evidence="8 9">
    <name type="scientific">Hortaea werneckii</name>
    <name type="common">Black yeast</name>
    <name type="synonym">Cladosporium werneckii</name>
    <dbReference type="NCBI Taxonomy" id="91943"/>
    <lineage>
        <taxon>Eukaryota</taxon>
        <taxon>Fungi</taxon>
        <taxon>Dikarya</taxon>
        <taxon>Ascomycota</taxon>
        <taxon>Pezizomycotina</taxon>
        <taxon>Dothideomycetes</taxon>
        <taxon>Dothideomycetidae</taxon>
        <taxon>Mycosphaerellales</taxon>
        <taxon>Teratosphaeriaceae</taxon>
        <taxon>Hortaea</taxon>
    </lineage>
</organism>
<dbReference type="OrthoDB" id="1069523at2759"/>
<dbReference type="GO" id="GO:0010436">
    <property type="term" value="F:carotenoid dioxygenase activity"/>
    <property type="evidence" value="ECO:0007669"/>
    <property type="project" value="TreeGrafter"/>
</dbReference>
<feature type="binding site" evidence="5">
    <location>
        <position position="329"/>
    </location>
    <ligand>
        <name>Fe cation</name>
        <dbReference type="ChEBI" id="CHEBI:24875"/>
        <note>catalytic</note>
    </ligand>
</feature>
<gene>
    <name evidence="8" type="ORF">D0863_05223</name>
</gene>
<comment type="cofactor">
    <cofactor evidence="5">
        <name>Fe(2+)</name>
        <dbReference type="ChEBI" id="CHEBI:29033"/>
    </cofactor>
    <text evidence="5">Binds 1 Fe(2+) ion per subunit.</text>
</comment>
<keyword evidence="3" id="KW-0560">Oxidoreductase</keyword>
<dbReference type="GO" id="GO:0046872">
    <property type="term" value="F:metal ion binding"/>
    <property type="evidence" value="ECO:0007669"/>
    <property type="project" value="UniProtKB-KW"/>
</dbReference>
<evidence type="ECO:0000256" key="1">
    <source>
        <dbReference type="ARBA" id="ARBA00006787"/>
    </source>
</evidence>
<comment type="similarity">
    <text evidence="1">Belongs to the carotenoid oxygenase family.</text>
</comment>
<dbReference type="AlphaFoldDB" id="A0A3M7E3T8"/>
<feature type="binding site" evidence="5">
    <location>
        <position position="744"/>
    </location>
    <ligand>
        <name>Fe cation</name>
        <dbReference type="ChEBI" id="CHEBI:24875"/>
        <note>catalytic</note>
    </ligand>
</feature>
<feature type="region of interest" description="Disordered" evidence="7">
    <location>
        <begin position="1"/>
        <end position="26"/>
    </location>
</feature>
<feature type="region of interest" description="Disordered" evidence="7">
    <location>
        <begin position="606"/>
        <end position="638"/>
    </location>
</feature>